<evidence type="ECO:0000313" key="2">
    <source>
        <dbReference type="Proteomes" id="UP000789366"/>
    </source>
</evidence>
<organism evidence="1 2">
    <name type="scientific">Cetraspora pellucida</name>
    <dbReference type="NCBI Taxonomy" id="1433469"/>
    <lineage>
        <taxon>Eukaryota</taxon>
        <taxon>Fungi</taxon>
        <taxon>Fungi incertae sedis</taxon>
        <taxon>Mucoromycota</taxon>
        <taxon>Glomeromycotina</taxon>
        <taxon>Glomeromycetes</taxon>
        <taxon>Diversisporales</taxon>
        <taxon>Gigasporaceae</taxon>
        <taxon>Cetraspora</taxon>
    </lineage>
</organism>
<dbReference type="Proteomes" id="UP000789366">
    <property type="component" value="Unassembled WGS sequence"/>
</dbReference>
<dbReference type="EMBL" id="CAJVPW010057424">
    <property type="protein sequence ID" value="CAG8776479.1"/>
    <property type="molecule type" value="Genomic_DNA"/>
</dbReference>
<reference evidence="1" key="1">
    <citation type="submission" date="2021-06" db="EMBL/GenBank/DDBJ databases">
        <authorList>
            <person name="Kallberg Y."/>
            <person name="Tangrot J."/>
            <person name="Rosling A."/>
        </authorList>
    </citation>
    <scope>NUCLEOTIDE SEQUENCE</scope>
    <source>
        <strain evidence="1">28 12/20/2015</strain>
    </source>
</reference>
<sequence>ISMKNLHMHVSEPSSSNDISNIEISLDKNNSIDTEGEYQTDSYWVLGSHCPLCKENHMNLEILFDEILEAYPKNSKLIQELKTQFFTLPIPWNN</sequence>
<accession>A0ACA9R499</accession>
<protein>
    <submittedName>
        <fullName evidence="1">13061_t:CDS:1</fullName>
    </submittedName>
</protein>
<comment type="caution">
    <text evidence="1">The sequence shown here is derived from an EMBL/GenBank/DDBJ whole genome shotgun (WGS) entry which is preliminary data.</text>
</comment>
<proteinExistence type="predicted"/>
<keyword evidence="2" id="KW-1185">Reference proteome</keyword>
<feature type="non-terminal residue" evidence="1">
    <location>
        <position position="94"/>
    </location>
</feature>
<name>A0ACA9R499_9GLOM</name>
<feature type="non-terminal residue" evidence="1">
    <location>
        <position position="1"/>
    </location>
</feature>
<evidence type="ECO:0000313" key="1">
    <source>
        <dbReference type="EMBL" id="CAG8776479.1"/>
    </source>
</evidence>
<gene>
    <name evidence="1" type="ORF">SPELUC_LOCUS16094</name>
</gene>